<evidence type="ECO:0000313" key="2">
    <source>
        <dbReference type="Proteomes" id="UP000606193"/>
    </source>
</evidence>
<accession>A0ABR7N1D1</accession>
<dbReference type="RefSeq" id="WP_249297821.1">
    <property type="nucleotide sequence ID" value="NZ_JACRSX010000007.1"/>
</dbReference>
<comment type="caution">
    <text evidence="1">The sequence shown here is derived from an EMBL/GenBank/DDBJ whole genome shotgun (WGS) entry which is preliminary data.</text>
</comment>
<evidence type="ECO:0000313" key="1">
    <source>
        <dbReference type="EMBL" id="MBC8562420.1"/>
    </source>
</evidence>
<dbReference type="Proteomes" id="UP000606193">
    <property type="component" value="Unassembled WGS sequence"/>
</dbReference>
<reference evidence="1 2" key="1">
    <citation type="submission" date="2020-08" db="EMBL/GenBank/DDBJ databases">
        <title>Genome public.</title>
        <authorList>
            <person name="Liu C."/>
            <person name="Sun Q."/>
        </authorList>
    </citation>
    <scope>NUCLEOTIDE SEQUENCE [LARGE SCALE GENOMIC DNA]</scope>
    <source>
        <strain evidence="1 2">NSJ-37</strain>
    </source>
</reference>
<sequence>MDYNVYNYFVGNYAQKPATKYDAHKSSELRSVMKNIVKMTQSSPVYLVRLSQAKQEYAVNIKEAAISLSNTLSMLSEDSQDSVFAQKKAVSSDEAQIGTRIVSDDYSRLPEDPLIRVNRLATTQVNVGNEYYMTGKGLSAGTYRFQVSVCDDSYDFQYNIRKDATHREVIEGLCDFINKARIGLTATPVSRSADKIMMRIESNMTGSPDGGNLFSFMDRIGENGDGRGIVSYYNMNNVVSSPSSASFEWNGETKETLSNTFVLGRSLEVSMYAPGDQAAQISYVPDSDKIIEGVYGIVKSYNKLVENTSTYHSETGQNSKLVREYQNLLKPYMSEMESCGIAFDDTGRMKLDESLAAQAALGGDMEKLVGKDSSLNRRLLKKNEQVKLNPMDYIEKKIVSYPDYGRPPKGYAYITSLYSGMLFNYYC</sequence>
<dbReference type="EMBL" id="JACRSX010000007">
    <property type="protein sequence ID" value="MBC8562420.1"/>
    <property type="molecule type" value="Genomic_DNA"/>
</dbReference>
<keyword evidence="2" id="KW-1185">Reference proteome</keyword>
<protein>
    <recommendedName>
        <fullName evidence="3">Flagellar hook-associated protein 2 C-terminal domain-containing protein</fullName>
    </recommendedName>
</protein>
<name>A0ABR7N1D1_9FIRM</name>
<gene>
    <name evidence="1" type="ORF">H8704_07225</name>
</gene>
<organism evidence="1 2">
    <name type="scientific">Jutongia huaianensis</name>
    <dbReference type="NCBI Taxonomy" id="2763668"/>
    <lineage>
        <taxon>Bacteria</taxon>
        <taxon>Bacillati</taxon>
        <taxon>Bacillota</taxon>
        <taxon>Clostridia</taxon>
        <taxon>Lachnospirales</taxon>
        <taxon>Lachnospiraceae</taxon>
        <taxon>Jutongia</taxon>
    </lineage>
</organism>
<evidence type="ECO:0008006" key="3">
    <source>
        <dbReference type="Google" id="ProtNLM"/>
    </source>
</evidence>
<proteinExistence type="predicted"/>